<protein>
    <recommendedName>
        <fullName evidence="4">Argininosuccinate lyase</fullName>
    </recommendedName>
</protein>
<dbReference type="Proteomes" id="UP001138661">
    <property type="component" value="Unassembled WGS sequence"/>
</dbReference>
<reference evidence="2" key="1">
    <citation type="submission" date="2021-07" db="EMBL/GenBank/DDBJ databases">
        <title>Roseobacter insulae sp. nov., isolated from a tidal flat.</title>
        <authorList>
            <person name="Park S."/>
            <person name="Yoon J.-H."/>
        </authorList>
    </citation>
    <scope>NUCLEOTIDE SEQUENCE</scope>
    <source>
        <strain evidence="2">YSTF-M11</strain>
    </source>
</reference>
<organism evidence="2 3">
    <name type="scientific">Roseobacter insulae</name>
    <dbReference type="NCBI Taxonomy" id="2859783"/>
    <lineage>
        <taxon>Bacteria</taxon>
        <taxon>Pseudomonadati</taxon>
        <taxon>Pseudomonadota</taxon>
        <taxon>Alphaproteobacteria</taxon>
        <taxon>Rhodobacterales</taxon>
        <taxon>Roseobacteraceae</taxon>
        <taxon>Roseobacter</taxon>
    </lineage>
</organism>
<feature type="signal peptide" evidence="1">
    <location>
        <begin position="1"/>
        <end position="17"/>
    </location>
</feature>
<keyword evidence="1" id="KW-0732">Signal</keyword>
<accession>A0A9X1FY38</accession>
<proteinExistence type="predicted"/>
<evidence type="ECO:0000313" key="3">
    <source>
        <dbReference type="Proteomes" id="UP001138661"/>
    </source>
</evidence>
<evidence type="ECO:0000313" key="2">
    <source>
        <dbReference type="EMBL" id="MBW4709706.1"/>
    </source>
</evidence>
<keyword evidence="3" id="KW-1185">Reference proteome</keyword>
<comment type="caution">
    <text evidence="2">The sequence shown here is derived from an EMBL/GenBank/DDBJ whole genome shotgun (WGS) entry which is preliminary data.</text>
</comment>
<sequence length="57" mass="5716">MIRLSALLMCLALAACGADGEPIAPSVNGGVTINQNGIHPSASVGLSKGRLSLWLGL</sequence>
<gene>
    <name evidence="2" type="ORF">KX928_18110</name>
</gene>
<dbReference type="RefSeq" id="WP_219505521.1">
    <property type="nucleotide sequence ID" value="NZ_JAHXDN010000005.1"/>
</dbReference>
<dbReference type="PROSITE" id="PS51257">
    <property type="entry name" value="PROKAR_LIPOPROTEIN"/>
    <property type="match status" value="1"/>
</dbReference>
<feature type="chain" id="PRO_5040999915" description="Argininosuccinate lyase" evidence="1">
    <location>
        <begin position="18"/>
        <end position="57"/>
    </location>
</feature>
<dbReference type="AlphaFoldDB" id="A0A9X1FY38"/>
<evidence type="ECO:0008006" key="4">
    <source>
        <dbReference type="Google" id="ProtNLM"/>
    </source>
</evidence>
<name>A0A9X1FY38_9RHOB</name>
<dbReference type="EMBL" id="JAHXDN010000005">
    <property type="protein sequence ID" value="MBW4709706.1"/>
    <property type="molecule type" value="Genomic_DNA"/>
</dbReference>
<evidence type="ECO:0000256" key="1">
    <source>
        <dbReference type="SAM" id="SignalP"/>
    </source>
</evidence>